<dbReference type="AlphaFoldDB" id="A0AAP0G045"/>
<dbReference type="EMBL" id="JBBWWQ010000015">
    <property type="protein sequence ID" value="KAK8928947.1"/>
    <property type="molecule type" value="Genomic_DNA"/>
</dbReference>
<gene>
    <name evidence="5" type="ORF">KSP39_PZI017482</name>
</gene>
<dbReference type="GO" id="GO:0008270">
    <property type="term" value="F:zinc ion binding"/>
    <property type="evidence" value="ECO:0007669"/>
    <property type="project" value="UniProtKB-KW"/>
</dbReference>
<sequence length="194" mass="22325">MEHRRAASGRAQSLQCLYNECPEEFDDLTFKYLTNMPQNQLKKPAPESTRSHHHRRKSERDRGRRRAAEEDVKRERLAPPRGRGSGTAEESMPSSPGRSAGQTQPKGNPHSNICALCASYINIFRHRCLVCGRVYCKYCVGTGMGKMTEGRKCLECLGRRFSSRFFNLYYSYYHSTFSALFIYLFISDFLLNIC</sequence>
<keyword evidence="4" id="KW-1133">Transmembrane helix</keyword>
<keyword evidence="6" id="KW-1185">Reference proteome</keyword>
<evidence type="ECO:0000256" key="2">
    <source>
        <dbReference type="ARBA" id="ARBA00022833"/>
    </source>
</evidence>
<keyword evidence="4" id="KW-0812">Transmembrane</keyword>
<feature type="compositionally biased region" description="Basic and acidic residues" evidence="3">
    <location>
        <begin position="58"/>
        <end position="78"/>
    </location>
</feature>
<reference evidence="5 6" key="1">
    <citation type="journal article" date="2022" name="Nat. Plants">
        <title>Genomes of leafy and leafless Platanthera orchids illuminate the evolution of mycoheterotrophy.</title>
        <authorList>
            <person name="Li M.H."/>
            <person name="Liu K.W."/>
            <person name="Li Z."/>
            <person name="Lu H.C."/>
            <person name="Ye Q.L."/>
            <person name="Zhang D."/>
            <person name="Wang J.Y."/>
            <person name="Li Y.F."/>
            <person name="Zhong Z.M."/>
            <person name="Liu X."/>
            <person name="Yu X."/>
            <person name="Liu D.K."/>
            <person name="Tu X.D."/>
            <person name="Liu B."/>
            <person name="Hao Y."/>
            <person name="Liao X.Y."/>
            <person name="Jiang Y.T."/>
            <person name="Sun W.H."/>
            <person name="Chen J."/>
            <person name="Chen Y.Q."/>
            <person name="Ai Y."/>
            <person name="Zhai J.W."/>
            <person name="Wu S.S."/>
            <person name="Zhou Z."/>
            <person name="Hsiao Y.Y."/>
            <person name="Wu W.L."/>
            <person name="Chen Y.Y."/>
            <person name="Lin Y.F."/>
            <person name="Hsu J.L."/>
            <person name="Li C.Y."/>
            <person name="Wang Z.W."/>
            <person name="Zhao X."/>
            <person name="Zhong W.Y."/>
            <person name="Ma X.K."/>
            <person name="Ma L."/>
            <person name="Huang J."/>
            <person name="Chen G.Z."/>
            <person name="Huang M.Z."/>
            <person name="Huang L."/>
            <person name="Peng D.H."/>
            <person name="Luo Y.B."/>
            <person name="Zou S.Q."/>
            <person name="Chen S.P."/>
            <person name="Lan S."/>
            <person name="Tsai W.C."/>
            <person name="Van de Peer Y."/>
            <person name="Liu Z.J."/>
        </authorList>
    </citation>
    <scope>NUCLEOTIDE SEQUENCE [LARGE SCALE GENOMIC DNA]</scope>
    <source>
        <strain evidence="5">Lor287</strain>
    </source>
</reference>
<evidence type="ECO:0000256" key="4">
    <source>
        <dbReference type="SAM" id="Phobius"/>
    </source>
</evidence>
<feature type="region of interest" description="Disordered" evidence="3">
    <location>
        <begin position="36"/>
        <end position="108"/>
    </location>
</feature>
<name>A0AAP0G045_9ASPA</name>
<organism evidence="5 6">
    <name type="scientific">Platanthera zijinensis</name>
    <dbReference type="NCBI Taxonomy" id="2320716"/>
    <lineage>
        <taxon>Eukaryota</taxon>
        <taxon>Viridiplantae</taxon>
        <taxon>Streptophyta</taxon>
        <taxon>Embryophyta</taxon>
        <taxon>Tracheophyta</taxon>
        <taxon>Spermatophyta</taxon>
        <taxon>Magnoliopsida</taxon>
        <taxon>Liliopsida</taxon>
        <taxon>Asparagales</taxon>
        <taxon>Orchidaceae</taxon>
        <taxon>Orchidoideae</taxon>
        <taxon>Orchideae</taxon>
        <taxon>Orchidinae</taxon>
        <taxon>Platanthera</taxon>
    </lineage>
</organism>
<evidence type="ECO:0000256" key="3">
    <source>
        <dbReference type="SAM" id="MobiDB-lite"/>
    </source>
</evidence>
<evidence type="ECO:0000313" key="5">
    <source>
        <dbReference type="EMBL" id="KAK8928947.1"/>
    </source>
</evidence>
<evidence type="ECO:0000313" key="6">
    <source>
        <dbReference type="Proteomes" id="UP001418222"/>
    </source>
</evidence>
<dbReference type="SUPFAM" id="SSF57903">
    <property type="entry name" value="FYVE/PHD zinc finger"/>
    <property type="match status" value="1"/>
</dbReference>
<dbReference type="InterPro" id="IPR053057">
    <property type="entry name" value="XLG_GTP-binding"/>
</dbReference>
<keyword evidence="1" id="KW-0479">Metal-binding</keyword>
<comment type="caution">
    <text evidence="5">The sequence shown here is derived from an EMBL/GenBank/DDBJ whole genome shotgun (WGS) entry which is preliminary data.</text>
</comment>
<keyword evidence="1" id="KW-0863">Zinc-finger</keyword>
<proteinExistence type="predicted"/>
<feature type="compositionally biased region" description="Polar residues" evidence="3">
    <location>
        <begin position="92"/>
        <end position="108"/>
    </location>
</feature>
<dbReference type="InterPro" id="IPR011011">
    <property type="entry name" value="Znf_FYVE_PHD"/>
</dbReference>
<dbReference type="PANTHER" id="PTHR36486:SF2">
    <property type="entry name" value="OS01G0977800 PROTEIN"/>
    <property type="match status" value="1"/>
</dbReference>
<dbReference type="PANTHER" id="PTHR36486">
    <property type="entry name" value="OS01G0977800 PROTEIN"/>
    <property type="match status" value="1"/>
</dbReference>
<accession>A0AAP0G045</accession>
<keyword evidence="2" id="KW-0862">Zinc</keyword>
<dbReference type="Proteomes" id="UP001418222">
    <property type="component" value="Unassembled WGS sequence"/>
</dbReference>
<evidence type="ECO:0000256" key="1">
    <source>
        <dbReference type="ARBA" id="ARBA00022771"/>
    </source>
</evidence>
<protein>
    <submittedName>
        <fullName evidence="5">Uncharacterized protein</fullName>
    </submittedName>
</protein>
<keyword evidence="4" id="KW-0472">Membrane</keyword>
<feature type="transmembrane region" description="Helical" evidence="4">
    <location>
        <begin position="168"/>
        <end position="186"/>
    </location>
</feature>